<dbReference type="InterPro" id="IPR015877">
    <property type="entry name" value="MAT1_centre"/>
</dbReference>
<evidence type="ECO:0000256" key="6">
    <source>
        <dbReference type="ARBA" id="ARBA00023242"/>
    </source>
</evidence>
<keyword evidence="9" id="KW-0175">Coiled coil</keyword>
<accession>A0A9W8CL60</accession>
<evidence type="ECO:0000313" key="13">
    <source>
        <dbReference type="EMBL" id="KAJ1646154.1"/>
    </source>
</evidence>
<evidence type="ECO:0000256" key="5">
    <source>
        <dbReference type="ARBA" id="ARBA00022833"/>
    </source>
</evidence>
<proteinExistence type="predicted"/>
<evidence type="ECO:0000256" key="1">
    <source>
        <dbReference type="ARBA" id="ARBA00004123"/>
    </source>
</evidence>
<protein>
    <recommendedName>
        <fullName evidence="2">RNA polymerase II transcription factor B subunit 3</fullName>
    </recommendedName>
    <alternativeName>
        <fullName evidence="8">RNA polymerase II transcription factor B 38 kDa subunit</fullName>
    </alternativeName>
    <alternativeName>
        <fullName evidence="7">RNA polymerase II transcription factor B p38 subunit</fullName>
    </alternativeName>
</protein>
<evidence type="ECO:0000256" key="7">
    <source>
        <dbReference type="ARBA" id="ARBA00029873"/>
    </source>
</evidence>
<keyword evidence="14" id="KW-1185">Reference proteome</keyword>
<reference evidence="13" key="1">
    <citation type="submission" date="2022-07" db="EMBL/GenBank/DDBJ databases">
        <title>Phylogenomic reconstructions and comparative analyses of Kickxellomycotina fungi.</title>
        <authorList>
            <person name="Reynolds N.K."/>
            <person name="Stajich J.E."/>
            <person name="Barry K."/>
            <person name="Grigoriev I.V."/>
            <person name="Crous P."/>
            <person name="Smith M.E."/>
        </authorList>
    </citation>
    <scope>NUCLEOTIDE SEQUENCE</scope>
    <source>
        <strain evidence="13">NBRC 105413</strain>
    </source>
</reference>
<comment type="subcellular location">
    <subcellularLocation>
        <location evidence="1">Nucleus</location>
    </subcellularLocation>
</comment>
<feature type="compositionally biased region" description="Acidic residues" evidence="10">
    <location>
        <begin position="249"/>
        <end position="265"/>
    </location>
</feature>
<keyword evidence="4" id="KW-0863">Zinc-finger</keyword>
<dbReference type="GO" id="GO:0008270">
    <property type="term" value="F:zinc ion binding"/>
    <property type="evidence" value="ECO:0007669"/>
    <property type="project" value="UniProtKB-KW"/>
</dbReference>
<sequence>MSILPTAAKQEIPAFFSQDDSCPQCKSHRYLNSSMKLLVGPCYDKMCEGCVHRIFDAGPAPCPECGRILRKNEFYQQVFEDVTVENEVRIRARMATAYNKRQTDFKTLKDYNDYLEMVEDLTMKLLSGEDTDLIEEIIEKYKRENKALIESNLTKQQREEKIQRMILNQEKSKRQQMREEYLKQLAEEEREKTEAKNSLINALATSDKSAKEIIKTRTVQLKKSSLSNRNSNRRAQLEIEALLKSATEGLDDDDEEMAEDVDDGPFDPSESPYEPAKITLREKYDDPTPVFRQGNLAAAGVTREIHYRYLLEGAMAGLFELPLADKTDEASN</sequence>
<evidence type="ECO:0000256" key="4">
    <source>
        <dbReference type="ARBA" id="ARBA00022771"/>
    </source>
</evidence>
<evidence type="ECO:0000259" key="12">
    <source>
        <dbReference type="Pfam" id="PF17121"/>
    </source>
</evidence>
<dbReference type="PANTHER" id="PTHR12683:SF13">
    <property type="entry name" value="CDK-ACTIVATING KINASE ASSEMBLY FACTOR MAT1"/>
    <property type="match status" value="1"/>
</dbReference>
<feature type="domain" description="MAT1 centre" evidence="11">
    <location>
        <begin position="69"/>
        <end position="245"/>
    </location>
</feature>
<dbReference type="PANTHER" id="PTHR12683">
    <property type="entry name" value="CDK-ACTIVATING KINASE ASSEMBLY FACTOR MAT1"/>
    <property type="match status" value="1"/>
</dbReference>
<dbReference type="Gene3D" id="3.30.40.10">
    <property type="entry name" value="Zinc/RING finger domain, C3HC4 (zinc finger)"/>
    <property type="match status" value="1"/>
</dbReference>
<dbReference type="InterPro" id="IPR013083">
    <property type="entry name" value="Znf_RING/FYVE/PHD"/>
</dbReference>
<evidence type="ECO:0000313" key="14">
    <source>
        <dbReference type="Proteomes" id="UP001145021"/>
    </source>
</evidence>
<feature type="region of interest" description="Disordered" evidence="10">
    <location>
        <begin position="248"/>
        <end position="272"/>
    </location>
</feature>
<dbReference type="SUPFAM" id="SSF57850">
    <property type="entry name" value="RING/U-box"/>
    <property type="match status" value="1"/>
</dbReference>
<feature type="coiled-coil region" evidence="9">
    <location>
        <begin position="138"/>
        <end position="205"/>
    </location>
</feature>
<dbReference type="GO" id="GO:0006357">
    <property type="term" value="P:regulation of transcription by RNA polymerase II"/>
    <property type="evidence" value="ECO:0007669"/>
    <property type="project" value="TreeGrafter"/>
</dbReference>
<dbReference type="Proteomes" id="UP001145021">
    <property type="component" value="Unassembled WGS sequence"/>
</dbReference>
<evidence type="ECO:0000256" key="2">
    <source>
        <dbReference type="ARBA" id="ARBA00022257"/>
    </source>
</evidence>
<dbReference type="FunFam" id="3.30.40.10:FF:000037">
    <property type="entry name" value="Cdk-activating kinase assembly factor MAT1, centre"/>
    <property type="match status" value="1"/>
</dbReference>
<dbReference type="InterPro" id="IPR001841">
    <property type="entry name" value="Znf_RING"/>
</dbReference>
<name>A0A9W8CL60_9FUNG</name>
<evidence type="ECO:0000256" key="9">
    <source>
        <dbReference type="SAM" id="Coils"/>
    </source>
</evidence>
<dbReference type="Pfam" id="PF17121">
    <property type="entry name" value="zf-C3HC4_5"/>
    <property type="match status" value="1"/>
</dbReference>
<evidence type="ECO:0000256" key="10">
    <source>
        <dbReference type="SAM" id="MobiDB-lite"/>
    </source>
</evidence>
<keyword evidence="6" id="KW-0539">Nucleus</keyword>
<dbReference type="NCBIfam" id="TIGR00570">
    <property type="entry name" value="cdk7"/>
    <property type="match status" value="1"/>
</dbReference>
<keyword evidence="3" id="KW-0479">Metal-binding</keyword>
<gene>
    <name evidence="13" type="primary">TFB3</name>
    <name evidence="13" type="ORF">LPJ64_002346</name>
</gene>
<dbReference type="InterPro" id="IPR004575">
    <property type="entry name" value="MAT1/Tfb3"/>
</dbReference>
<feature type="domain" description="RING-type" evidence="12">
    <location>
        <begin position="19"/>
        <end position="65"/>
    </location>
</feature>
<keyword evidence="5" id="KW-0862">Zinc</keyword>
<evidence type="ECO:0000256" key="3">
    <source>
        <dbReference type="ARBA" id="ARBA00022723"/>
    </source>
</evidence>
<dbReference type="AlphaFoldDB" id="A0A9W8CL60"/>
<organism evidence="13 14">
    <name type="scientific">Coemansia asiatica</name>
    <dbReference type="NCBI Taxonomy" id="1052880"/>
    <lineage>
        <taxon>Eukaryota</taxon>
        <taxon>Fungi</taxon>
        <taxon>Fungi incertae sedis</taxon>
        <taxon>Zoopagomycota</taxon>
        <taxon>Kickxellomycotina</taxon>
        <taxon>Kickxellomycetes</taxon>
        <taxon>Kickxellales</taxon>
        <taxon>Kickxellaceae</taxon>
        <taxon>Coemansia</taxon>
    </lineage>
</organism>
<evidence type="ECO:0000259" key="11">
    <source>
        <dbReference type="Pfam" id="PF06391"/>
    </source>
</evidence>
<evidence type="ECO:0000256" key="8">
    <source>
        <dbReference type="ARBA" id="ARBA00033277"/>
    </source>
</evidence>
<dbReference type="GO" id="GO:0005675">
    <property type="term" value="C:transcription factor TFIIH holo complex"/>
    <property type="evidence" value="ECO:0007669"/>
    <property type="project" value="InterPro"/>
</dbReference>
<dbReference type="GO" id="GO:0061575">
    <property type="term" value="F:cyclin-dependent protein serine/threonine kinase activator activity"/>
    <property type="evidence" value="ECO:0007669"/>
    <property type="project" value="InterPro"/>
</dbReference>
<dbReference type="GO" id="GO:0006289">
    <property type="term" value="P:nucleotide-excision repair"/>
    <property type="evidence" value="ECO:0007669"/>
    <property type="project" value="InterPro"/>
</dbReference>
<dbReference type="Pfam" id="PF06391">
    <property type="entry name" value="MAT1"/>
    <property type="match status" value="1"/>
</dbReference>
<comment type="caution">
    <text evidence="13">The sequence shown here is derived from an EMBL/GenBank/DDBJ whole genome shotgun (WGS) entry which is preliminary data.</text>
</comment>
<dbReference type="EMBL" id="JANBOH010000073">
    <property type="protein sequence ID" value="KAJ1646154.1"/>
    <property type="molecule type" value="Genomic_DNA"/>
</dbReference>